<comment type="caution">
    <text evidence="1">The sequence shown here is derived from an EMBL/GenBank/DDBJ whole genome shotgun (WGS) entry which is preliminary data.</text>
</comment>
<dbReference type="RefSeq" id="WP_130958033.1">
    <property type="nucleotide sequence ID" value="NZ_JBHSHA010000014.1"/>
</dbReference>
<keyword evidence="2" id="KW-1185">Reference proteome</keyword>
<sequence length="80" mass="8999">MSERHAKIGEREDYRVRLKCVETEICALRDSLRAALPLTADAWELAGDHVVTLAITLNERLAELKGLARKVDILTRDLEG</sequence>
<reference evidence="1 2" key="1">
    <citation type="submission" date="2018-12" db="EMBL/GenBank/DDBJ databases">
        <title>First genome draft of Desulfovibrio legallis sp. nov.</title>
        <authorList>
            <person name="Ben Dhia O."/>
            <person name="Najjari A."/>
            <person name="Ferjani R."/>
            <person name="Fhoula I."/>
            <person name="Fardeau M.-L."/>
            <person name="Boudabbous A."/>
            <person name="Ouzari H.I."/>
        </authorList>
    </citation>
    <scope>NUCLEOTIDE SEQUENCE [LARGE SCALE GENOMIC DNA]</scope>
    <source>
        <strain evidence="1 2">H1T</strain>
    </source>
</reference>
<protein>
    <submittedName>
        <fullName evidence="1">Uncharacterized protein</fullName>
    </submittedName>
</protein>
<dbReference type="AlphaFoldDB" id="A0A6H3FAK4"/>
<proteinExistence type="predicted"/>
<organism evidence="1 2">
    <name type="scientific">Desulfovibrio legallii</name>
    <dbReference type="NCBI Taxonomy" id="571438"/>
    <lineage>
        <taxon>Bacteria</taxon>
        <taxon>Pseudomonadati</taxon>
        <taxon>Thermodesulfobacteriota</taxon>
        <taxon>Desulfovibrionia</taxon>
        <taxon>Desulfovibrionales</taxon>
        <taxon>Desulfovibrionaceae</taxon>
        <taxon>Desulfovibrio</taxon>
    </lineage>
</organism>
<name>A0A6H3FAK4_9BACT</name>
<evidence type="ECO:0000313" key="1">
    <source>
        <dbReference type="EMBL" id="TBH79535.1"/>
    </source>
</evidence>
<gene>
    <name evidence="1" type="ORF">EB812_08055</name>
</gene>
<evidence type="ECO:0000313" key="2">
    <source>
        <dbReference type="Proteomes" id="UP000292919"/>
    </source>
</evidence>
<accession>A0A6H3FAK4</accession>
<dbReference type="Proteomes" id="UP000292919">
    <property type="component" value="Unassembled WGS sequence"/>
</dbReference>
<dbReference type="EMBL" id="SIXC01000008">
    <property type="protein sequence ID" value="TBH79535.1"/>
    <property type="molecule type" value="Genomic_DNA"/>
</dbReference>